<dbReference type="InterPro" id="IPR036047">
    <property type="entry name" value="F-box-like_dom_sf"/>
</dbReference>
<dbReference type="Proteomes" id="UP001628179">
    <property type="component" value="Unassembled WGS sequence"/>
</dbReference>
<protein>
    <submittedName>
        <fullName evidence="2">F-box domain-containing protein</fullName>
    </submittedName>
</protein>
<gene>
    <name evidence="2" type="ORF">MFIFM68171_03558</name>
</gene>
<sequence>MSPAVVYPRHSAGQQPGNRTLHLEDLPVETMIEIISHLDFEAFDNMLRVNRRLRSVIESYGPSILPGIIEQEFFPAEDFFYAFQSVVSPSNKLHIGHFPFEVGNIGSRPPKLGLPRQFLNCYPPLWSATNRLHSLLNFCRAIKRWEMEFPCLRFYDHPEYSRGLRPHELCRLRQGLYVWWLFARHFHDSPAQLEHSDPLDHYVGHRFSFRKPECSPELRRAFMRQLSTTQLHEVYDVWETIRSAVGREVCPSVVAVREWSGNTLTRVEAARIGWGDPVENDHILATIMKLRPDDILHLLVYRHRYATKGSIIQFVRLRHPRIEESIETFSEAIIDVIREREGMLGPDDLYFPLSGFPRRYGGIIDHETPETEELRVVYNTDAGSERYHYSSSRHDRDRYMVNTVPLGRLVASS</sequence>
<dbReference type="GeneID" id="98174302"/>
<proteinExistence type="predicted"/>
<dbReference type="Pfam" id="PF00646">
    <property type="entry name" value="F-box"/>
    <property type="match status" value="1"/>
</dbReference>
<organism evidence="2 3">
    <name type="scientific">Madurella fahalii</name>
    <dbReference type="NCBI Taxonomy" id="1157608"/>
    <lineage>
        <taxon>Eukaryota</taxon>
        <taxon>Fungi</taxon>
        <taxon>Dikarya</taxon>
        <taxon>Ascomycota</taxon>
        <taxon>Pezizomycotina</taxon>
        <taxon>Sordariomycetes</taxon>
        <taxon>Sordariomycetidae</taxon>
        <taxon>Sordariales</taxon>
        <taxon>Sordariales incertae sedis</taxon>
        <taxon>Madurella</taxon>
    </lineage>
</organism>
<dbReference type="InterPro" id="IPR001810">
    <property type="entry name" value="F-box_dom"/>
</dbReference>
<name>A0ABQ0G6G0_9PEZI</name>
<dbReference type="EMBL" id="BAAFSV010000002">
    <property type="protein sequence ID" value="GAB1313348.1"/>
    <property type="molecule type" value="Genomic_DNA"/>
</dbReference>
<reference evidence="2 3" key="1">
    <citation type="submission" date="2024-09" db="EMBL/GenBank/DDBJ databases">
        <title>Itraconazole resistance in Madurella fahalii resulting from another homologue of gene encoding cytochrome P450 14-alpha sterol demethylase (CYP51).</title>
        <authorList>
            <person name="Yoshioka I."/>
            <person name="Fahal A.H."/>
            <person name="Kaneko S."/>
            <person name="Yaguchi T."/>
        </authorList>
    </citation>
    <scope>NUCLEOTIDE SEQUENCE [LARGE SCALE GENOMIC DNA]</scope>
    <source>
        <strain evidence="2 3">IFM 68171</strain>
    </source>
</reference>
<evidence type="ECO:0000259" key="1">
    <source>
        <dbReference type="PROSITE" id="PS50181"/>
    </source>
</evidence>
<dbReference type="SUPFAM" id="SSF81383">
    <property type="entry name" value="F-box domain"/>
    <property type="match status" value="1"/>
</dbReference>
<keyword evidence="3" id="KW-1185">Reference proteome</keyword>
<evidence type="ECO:0000313" key="2">
    <source>
        <dbReference type="EMBL" id="GAB1313348.1"/>
    </source>
</evidence>
<dbReference type="RefSeq" id="XP_070915080.1">
    <property type="nucleotide sequence ID" value="XM_071058979.1"/>
</dbReference>
<evidence type="ECO:0000313" key="3">
    <source>
        <dbReference type="Proteomes" id="UP001628179"/>
    </source>
</evidence>
<comment type="caution">
    <text evidence="2">The sequence shown here is derived from an EMBL/GenBank/DDBJ whole genome shotgun (WGS) entry which is preliminary data.</text>
</comment>
<dbReference type="PROSITE" id="PS50181">
    <property type="entry name" value="FBOX"/>
    <property type="match status" value="1"/>
</dbReference>
<feature type="domain" description="F-box" evidence="1">
    <location>
        <begin position="20"/>
        <end position="68"/>
    </location>
</feature>
<accession>A0ABQ0G6G0</accession>